<protein>
    <submittedName>
        <fullName evidence="9">Sugar transferase</fullName>
    </submittedName>
</protein>
<dbReference type="GO" id="GO:0016740">
    <property type="term" value="F:transferase activity"/>
    <property type="evidence" value="ECO:0007669"/>
    <property type="project" value="UniProtKB-KW"/>
</dbReference>
<proteinExistence type="inferred from homology"/>
<comment type="similarity">
    <text evidence="2">Belongs to the bacterial sugar transferase family.</text>
</comment>
<evidence type="ECO:0000256" key="3">
    <source>
        <dbReference type="ARBA" id="ARBA00022679"/>
    </source>
</evidence>
<keyword evidence="3 9" id="KW-0808">Transferase</keyword>
<organism evidence="9 10">
    <name type="scientific">Pseudonocardia humida</name>
    <dbReference type="NCBI Taxonomy" id="2800819"/>
    <lineage>
        <taxon>Bacteria</taxon>
        <taxon>Bacillati</taxon>
        <taxon>Actinomycetota</taxon>
        <taxon>Actinomycetes</taxon>
        <taxon>Pseudonocardiales</taxon>
        <taxon>Pseudonocardiaceae</taxon>
        <taxon>Pseudonocardia</taxon>
    </lineage>
</organism>
<sequence length="223" mass="24204">MVAITAPAARPLRFAPTGGRPPARVAGAAVKQLLDVVGALTILLLTLPILIAVALAVRADGGPAFFTQTRIGRDGRTFRMVKFRSMVVDAEARKAALMAANEGAGPLFKMKNDPRVTRIGAVIRKYSIDELPQLFNVLTGSMSLIGPRPCLPTEATRYTAEMRRRHQVKPGLTGLWQVSGRSNLSWDESVALDLRYVDDWSLLMDIRIAAKTFGAVMASRGAY</sequence>
<dbReference type="NCBIfam" id="TIGR03025">
    <property type="entry name" value="EPS_sugtrans"/>
    <property type="match status" value="1"/>
</dbReference>
<keyword evidence="6 7" id="KW-0472">Membrane</keyword>
<evidence type="ECO:0000313" key="10">
    <source>
        <dbReference type="Proteomes" id="UP001165283"/>
    </source>
</evidence>
<dbReference type="RefSeq" id="WP_256502556.1">
    <property type="nucleotide sequence ID" value="NZ_JAGSOV010000050.1"/>
</dbReference>
<dbReference type="PANTHER" id="PTHR30576:SF10">
    <property type="entry name" value="SLL5057 PROTEIN"/>
    <property type="match status" value="1"/>
</dbReference>
<evidence type="ECO:0000256" key="5">
    <source>
        <dbReference type="ARBA" id="ARBA00022989"/>
    </source>
</evidence>
<dbReference type="InterPro" id="IPR003362">
    <property type="entry name" value="Bact_transf"/>
</dbReference>
<dbReference type="Proteomes" id="UP001165283">
    <property type="component" value="Unassembled WGS sequence"/>
</dbReference>
<feature type="domain" description="Bacterial sugar transferase" evidence="8">
    <location>
        <begin position="31"/>
        <end position="217"/>
    </location>
</feature>
<keyword evidence="4 7" id="KW-0812">Transmembrane</keyword>
<evidence type="ECO:0000313" key="9">
    <source>
        <dbReference type="EMBL" id="MCO1658084.1"/>
    </source>
</evidence>
<feature type="transmembrane region" description="Helical" evidence="7">
    <location>
        <begin position="36"/>
        <end position="57"/>
    </location>
</feature>
<comment type="subcellular location">
    <subcellularLocation>
        <location evidence="1">Membrane</location>
        <topology evidence="1">Multi-pass membrane protein</topology>
    </subcellularLocation>
</comment>
<keyword evidence="5 7" id="KW-1133">Transmembrane helix</keyword>
<dbReference type="EMBL" id="JAGSOV010000050">
    <property type="protein sequence ID" value="MCO1658084.1"/>
    <property type="molecule type" value="Genomic_DNA"/>
</dbReference>
<evidence type="ECO:0000256" key="4">
    <source>
        <dbReference type="ARBA" id="ARBA00022692"/>
    </source>
</evidence>
<dbReference type="PANTHER" id="PTHR30576">
    <property type="entry name" value="COLANIC BIOSYNTHESIS UDP-GLUCOSE LIPID CARRIER TRANSFERASE"/>
    <property type="match status" value="1"/>
</dbReference>
<evidence type="ECO:0000256" key="7">
    <source>
        <dbReference type="SAM" id="Phobius"/>
    </source>
</evidence>
<evidence type="ECO:0000256" key="6">
    <source>
        <dbReference type="ARBA" id="ARBA00023136"/>
    </source>
</evidence>
<evidence type="ECO:0000256" key="2">
    <source>
        <dbReference type="ARBA" id="ARBA00006464"/>
    </source>
</evidence>
<dbReference type="InterPro" id="IPR017475">
    <property type="entry name" value="EPS_sugar_tfrase"/>
</dbReference>
<keyword evidence="10" id="KW-1185">Reference proteome</keyword>
<gene>
    <name evidence="9" type="ORF">KDL28_23770</name>
</gene>
<name>A0ABT1A5R0_9PSEU</name>
<dbReference type="Pfam" id="PF02397">
    <property type="entry name" value="Bac_transf"/>
    <property type="match status" value="1"/>
</dbReference>
<comment type="caution">
    <text evidence="9">The sequence shown here is derived from an EMBL/GenBank/DDBJ whole genome shotgun (WGS) entry which is preliminary data.</text>
</comment>
<accession>A0ABT1A5R0</accession>
<evidence type="ECO:0000259" key="8">
    <source>
        <dbReference type="Pfam" id="PF02397"/>
    </source>
</evidence>
<evidence type="ECO:0000256" key="1">
    <source>
        <dbReference type="ARBA" id="ARBA00004141"/>
    </source>
</evidence>
<reference evidence="9" key="1">
    <citation type="submission" date="2021-04" db="EMBL/GenBank/DDBJ databases">
        <title>Pseudonocardia sp. nov., isolated from sandy soil of mangrove forest.</title>
        <authorList>
            <person name="Zan Z."/>
            <person name="Huang R."/>
            <person name="Liu W."/>
        </authorList>
    </citation>
    <scope>NUCLEOTIDE SEQUENCE</scope>
    <source>
        <strain evidence="9">S2-4</strain>
    </source>
</reference>